<dbReference type="RefSeq" id="WP_009033902.1">
    <property type="nucleotide sequence ID" value="NZ_ALWO02000033.1"/>
</dbReference>
<comment type="caution">
    <text evidence="2">The sequence shown here is derived from an EMBL/GenBank/DDBJ whole genome shotgun (WGS) entry which is preliminary data.</text>
</comment>
<evidence type="ECO:0008006" key="4">
    <source>
        <dbReference type="Google" id="ProtNLM"/>
    </source>
</evidence>
<sequence>MKPFLISLVLLICLAAISCQGIADDEILIKDLETDPSYTFLSLTEIEWGLIGYGNDGNNRLQLPIITTENCVYRLSILEGGEIEGRTCPNIVFGIYSLTDSEQGAIVIENFVVGTEALETFDPHYFDRMNHVYRYQLTSIGLKLYYKGDNFILFTPH</sequence>
<dbReference type="EMBL" id="ALWO02000033">
    <property type="protein sequence ID" value="EOZ96526.1"/>
    <property type="molecule type" value="Genomic_DNA"/>
</dbReference>
<accession>S2DWR6</accession>
<dbReference type="Proteomes" id="UP000006073">
    <property type="component" value="Unassembled WGS sequence"/>
</dbReference>
<feature type="signal peptide" evidence="1">
    <location>
        <begin position="1"/>
        <end position="23"/>
    </location>
</feature>
<name>S2DWR6_INDAL</name>
<proteinExistence type="predicted"/>
<organism evidence="2 3">
    <name type="scientific">Indibacter alkaliphilus (strain CCUG 57479 / KCTC 22604 / LW1)</name>
    <dbReference type="NCBI Taxonomy" id="1189612"/>
    <lineage>
        <taxon>Bacteria</taxon>
        <taxon>Pseudomonadati</taxon>
        <taxon>Bacteroidota</taxon>
        <taxon>Cytophagia</taxon>
        <taxon>Cytophagales</taxon>
        <taxon>Cyclobacteriaceae</taxon>
    </lineage>
</organism>
<protein>
    <recommendedName>
        <fullName evidence="4">META domain-containing protein</fullName>
    </recommendedName>
</protein>
<dbReference type="AlphaFoldDB" id="S2DWR6"/>
<keyword evidence="1" id="KW-0732">Signal</keyword>
<evidence type="ECO:0000256" key="1">
    <source>
        <dbReference type="SAM" id="SignalP"/>
    </source>
</evidence>
<evidence type="ECO:0000313" key="2">
    <source>
        <dbReference type="EMBL" id="EOZ96526.1"/>
    </source>
</evidence>
<keyword evidence="3" id="KW-1185">Reference proteome</keyword>
<dbReference type="STRING" id="1189612.A33Q_2296"/>
<reference evidence="2 3" key="1">
    <citation type="journal article" date="2013" name="Genome Announc.">
        <title>Draft Genome Sequence of Indibacter alkaliphilus Strain LW1T, Isolated from Lonar Lake, a Haloalkaline Lake in the Buldana District of Maharashtra, India.</title>
        <authorList>
            <person name="Singh A."/>
            <person name="Kumar Jangir P."/>
            <person name="Sharma R."/>
            <person name="Singh A."/>
            <person name="Kumar Pinnaka A."/>
            <person name="Shivaji S."/>
        </authorList>
    </citation>
    <scope>NUCLEOTIDE SEQUENCE [LARGE SCALE GENOMIC DNA]</scope>
    <source>
        <strain evidence="3">CCUG 57479 / KCTC 22604 / LW1</strain>
    </source>
</reference>
<dbReference type="PROSITE" id="PS51257">
    <property type="entry name" value="PROKAR_LIPOPROTEIN"/>
    <property type="match status" value="1"/>
</dbReference>
<evidence type="ECO:0000313" key="3">
    <source>
        <dbReference type="Proteomes" id="UP000006073"/>
    </source>
</evidence>
<feature type="chain" id="PRO_5004496465" description="META domain-containing protein" evidence="1">
    <location>
        <begin position="24"/>
        <end position="157"/>
    </location>
</feature>
<gene>
    <name evidence="2" type="ORF">A33Q_2296</name>
</gene>